<keyword evidence="1" id="KW-0805">Transcription regulation</keyword>
<dbReference type="SUPFAM" id="SSF88946">
    <property type="entry name" value="Sigma2 domain of RNA polymerase sigma factors"/>
    <property type="match status" value="1"/>
</dbReference>
<dbReference type="InterPro" id="IPR007627">
    <property type="entry name" value="RNA_pol_sigma70_r2"/>
</dbReference>
<evidence type="ECO:0000256" key="3">
    <source>
        <dbReference type="ARBA" id="ARBA00023163"/>
    </source>
</evidence>
<feature type="compositionally biased region" description="Polar residues" evidence="4">
    <location>
        <begin position="1"/>
        <end position="18"/>
    </location>
</feature>
<reference evidence="6 7" key="1">
    <citation type="submission" date="2019-10" db="EMBL/GenBank/DDBJ databases">
        <title>Extracellular Electron Transfer in a Candidatus Methanoperedens spp. Enrichment Culture.</title>
        <authorList>
            <person name="Berger S."/>
            <person name="Rangel Shaw D."/>
            <person name="Berben T."/>
            <person name="In 'T Zandt M."/>
            <person name="Frank J."/>
            <person name="Reimann J."/>
            <person name="Jetten M.S.M."/>
            <person name="Welte C.U."/>
        </authorList>
    </citation>
    <scope>NUCLEOTIDE SEQUENCE [LARGE SCALE GENOMIC DNA]</scope>
    <source>
        <strain evidence="6">SB12</strain>
    </source>
</reference>
<dbReference type="InterPro" id="IPR039425">
    <property type="entry name" value="RNA_pol_sigma-70-like"/>
</dbReference>
<dbReference type="AlphaFoldDB" id="A0A833H2C1"/>
<organism evidence="6 7">
    <name type="scientific">Leptonema illini</name>
    <dbReference type="NCBI Taxonomy" id="183"/>
    <lineage>
        <taxon>Bacteria</taxon>
        <taxon>Pseudomonadati</taxon>
        <taxon>Spirochaetota</taxon>
        <taxon>Spirochaetia</taxon>
        <taxon>Leptospirales</taxon>
        <taxon>Leptospiraceae</taxon>
        <taxon>Leptonema</taxon>
    </lineage>
</organism>
<protein>
    <submittedName>
        <fullName evidence="6">RNA polymerase sigma factor</fullName>
    </submittedName>
</protein>
<dbReference type="EMBL" id="WBUI01000006">
    <property type="protein sequence ID" value="KAB2933243.1"/>
    <property type="molecule type" value="Genomic_DNA"/>
</dbReference>
<accession>A0A833H2C1</accession>
<feature type="domain" description="RNA polymerase sigma-70 region 2" evidence="5">
    <location>
        <begin position="90"/>
        <end position="119"/>
    </location>
</feature>
<keyword evidence="2" id="KW-0731">Sigma factor</keyword>
<evidence type="ECO:0000313" key="6">
    <source>
        <dbReference type="EMBL" id="KAB2933243.1"/>
    </source>
</evidence>
<dbReference type="Pfam" id="PF04542">
    <property type="entry name" value="Sigma70_r2"/>
    <property type="match status" value="1"/>
</dbReference>
<name>A0A833H2C1_9LEPT</name>
<dbReference type="InterPro" id="IPR014284">
    <property type="entry name" value="RNA_pol_sigma-70_dom"/>
</dbReference>
<evidence type="ECO:0000256" key="2">
    <source>
        <dbReference type="ARBA" id="ARBA00023082"/>
    </source>
</evidence>
<gene>
    <name evidence="6" type="ORF">F9K24_07805</name>
</gene>
<evidence type="ECO:0000256" key="1">
    <source>
        <dbReference type="ARBA" id="ARBA00023015"/>
    </source>
</evidence>
<sequence>MNSTPMSGNNKKSESQTALAVESDPVSDEKEILALVNQCKTGDADALERFFQIYGQDIYNFPIRVFNMTEDEAGDFFLFAFERLRDGRRMKTFVGDSKFRTWLYTVLRNLVIDWLRSRRELDLIPVERIEKEETRPGAEAVLTAGEELGGLLFRKLDQVPVLHKVIFKLVYLYYVDLTAAEVTFLEKEYALTPEEIMHFVLSTRSELADREEENLKKEDSLTHLYLSIHRLKEKRERLLSDGNKEKKDADAERERIELALDKKYATRNKILERKKKGLLVARVPYRVVASFLKIPEGSVSVYMGKVASFLTNDMELKKLF</sequence>
<dbReference type="InterPro" id="IPR013325">
    <property type="entry name" value="RNA_pol_sigma_r2"/>
</dbReference>
<comment type="caution">
    <text evidence="6">The sequence shown here is derived from an EMBL/GenBank/DDBJ whole genome shotgun (WGS) entry which is preliminary data.</text>
</comment>
<dbReference type="PANTHER" id="PTHR43133">
    <property type="entry name" value="RNA POLYMERASE ECF-TYPE SIGMA FACTO"/>
    <property type="match status" value="1"/>
</dbReference>
<evidence type="ECO:0000259" key="5">
    <source>
        <dbReference type="Pfam" id="PF04542"/>
    </source>
</evidence>
<dbReference type="Gene3D" id="1.10.1740.10">
    <property type="match status" value="1"/>
</dbReference>
<dbReference type="PANTHER" id="PTHR43133:SF46">
    <property type="entry name" value="RNA POLYMERASE SIGMA-70 FACTOR ECF SUBFAMILY"/>
    <property type="match status" value="1"/>
</dbReference>
<evidence type="ECO:0000256" key="4">
    <source>
        <dbReference type="SAM" id="MobiDB-lite"/>
    </source>
</evidence>
<evidence type="ECO:0000313" key="7">
    <source>
        <dbReference type="Proteomes" id="UP000460298"/>
    </source>
</evidence>
<keyword evidence="3" id="KW-0804">Transcription</keyword>
<dbReference type="GO" id="GO:0006352">
    <property type="term" value="P:DNA-templated transcription initiation"/>
    <property type="evidence" value="ECO:0007669"/>
    <property type="project" value="InterPro"/>
</dbReference>
<feature type="region of interest" description="Disordered" evidence="4">
    <location>
        <begin position="1"/>
        <end position="24"/>
    </location>
</feature>
<dbReference type="GO" id="GO:0016987">
    <property type="term" value="F:sigma factor activity"/>
    <property type="evidence" value="ECO:0007669"/>
    <property type="project" value="UniProtKB-KW"/>
</dbReference>
<proteinExistence type="predicted"/>
<dbReference type="Proteomes" id="UP000460298">
    <property type="component" value="Unassembled WGS sequence"/>
</dbReference>
<dbReference type="NCBIfam" id="TIGR02937">
    <property type="entry name" value="sigma70-ECF"/>
    <property type="match status" value="1"/>
</dbReference>